<comment type="caution">
    <text evidence="2">The sequence shown here is derived from an EMBL/GenBank/DDBJ whole genome shotgun (WGS) entry which is preliminary data.</text>
</comment>
<feature type="compositionally biased region" description="Low complexity" evidence="1">
    <location>
        <begin position="35"/>
        <end position="53"/>
    </location>
</feature>
<evidence type="ECO:0000313" key="2">
    <source>
        <dbReference type="EMBL" id="MEE4544310.1"/>
    </source>
</evidence>
<organism evidence="2 3">
    <name type="scientific">Actinacidiphila polyblastidii</name>
    <dbReference type="NCBI Taxonomy" id="3110430"/>
    <lineage>
        <taxon>Bacteria</taxon>
        <taxon>Bacillati</taxon>
        <taxon>Actinomycetota</taxon>
        <taxon>Actinomycetes</taxon>
        <taxon>Kitasatosporales</taxon>
        <taxon>Streptomycetaceae</taxon>
        <taxon>Actinacidiphila</taxon>
    </lineage>
</organism>
<dbReference type="EMBL" id="JAZEWV010000016">
    <property type="protein sequence ID" value="MEE4544310.1"/>
    <property type="molecule type" value="Genomic_DNA"/>
</dbReference>
<protein>
    <recommendedName>
        <fullName evidence="4">PknH-like extracellular domain-containing protein</fullName>
    </recommendedName>
</protein>
<evidence type="ECO:0008006" key="4">
    <source>
        <dbReference type="Google" id="ProtNLM"/>
    </source>
</evidence>
<keyword evidence="3" id="KW-1185">Reference proteome</keyword>
<feature type="region of interest" description="Disordered" evidence="1">
    <location>
        <begin position="28"/>
        <end position="59"/>
    </location>
</feature>
<evidence type="ECO:0000313" key="3">
    <source>
        <dbReference type="Proteomes" id="UP001344658"/>
    </source>
</evidence>
<proteinExistence type="predicted"/>
<dbReference type="PROSITE" id="PS51257">
    <property type="entry name" value="PROKAR_LIPOPROTEIN"/>
    <property type="match status" value="1"/>
</dbReference>
<gene>
    <name evidence="2" type="ORF">V2S66_20305</name>
</gene>
<dbReference type="Proteomes" id="UP001344658">
    <property type="component" value="Unassembled WGS sequence"/>
</dbReference>
<sequence length="247" mass="24952">MRQHLIRHGTAAALCATVALGLTACQGKGDDAGKSGSTAGPSGSSPSASASTHPTPPLLTGAELTKALAPESLFASGFAVNPANTQDTGGDYQDATDEHPAKPDCTKLQTNAWVAVTGMTGASFTQQNRMNAAHTAEADQEIDVFKGTGAATAMTRVGAVGADCPSFIDSGTRSQVKVTEKKLPGLGDDAYVITLTSAGWQTGSTLIAARVGTAVISVFSGDDSGHNGRGTAEKVARHIAGQLKGRA</sequence>
<evidence type="ECO:0000256" key="1">
    <source>
        <dbReference type="SAM" id="MobiDB-lite"/>
    </source>
</evidence>
<name>A0ABU7PES0_9ACTN</name>
<accession>A0ABU7PES0</accession>
<dbReference type="RefSeq" id="WP_330797305.1">
    <property type="nucleotide sequence ID" value="NZ_JAZEWV010000016.1"/>
</dbReference>
<reference evidence="2 3" key="1">
    <citation type="submission" date="2023-12" db="EMBL/GenBank/DDBJ databases">
        <title>Streptomyces sp. V4-01.</title>
        <authorList>
            <person name="Somphong A."/>
            <person name="Phongsopitanun W."/>
        </authorList>
    </citation>
    <scope>NUCLEOTIDE SEQUENCE [LARGE SCALE GENOMIC DNA]</scope>
    <source>
        <strain evidence="2 3">V4-01</strain>
    </source>
</reference>
<feature type="region of interest" description="Disordered" evidence="1">
    <location>
        <begin position="85"/>
        <end position="104"/>
    </location>
</feature>